<feature type="compositionally biased region" description="Basic and acidic residues" evidence="1">
    <location>
        <begin position="297"/>
        <end position="308"/>
    </location>
</feature>
<gene>
    <name evidence="2" type="ORF">LWI28_004836</name>
</gene>
<proteinExistence type="predicted"/>
<evidence type="ECO:0000313" key="2">
    <source>
        <dbReference type="EMBL" id="KAI9197807.1"/>
    </source>
</evidence>
<comment type="caution">
    <text evidence="2">The sequence shown here is derived from an EMBL/GenBank/DDBJ whole genome shotgun (WGS) entry which is preliminary data.</text>
</comment>
<organism evidence="2 3">
    <name type="scientific">Acer negundo</name>
    <name type="common">Box elder</name>
    <dbReference type="NCBI Taxonomy" id="4023"/>
    <lineage>
        <taxon>Eukaryota</taxon>
        <taxon>Viridiplantae</taxon>
        <taxon>Streptophyta</taxon>
        <taxon>Embryophyta</taxon>
        <taxon>Tracheophyta</taxon>
        <taxon>Spermatophyta</taxon>
        <taxon>Magnoliopsida</taxon>
        <taxon>eudicotyledons</taxon>
        <taxon>Gunneridae</taxon>
        <taxon>Pentapetalae</taxon>
        <taxon>rosids</taxon>
        <taxon>malvids</taxon>
        <taxon>Sapindales</taxon>
        <taxon>Sapindaceae</taxon>
        <taxon>Hippocastanoideae</taxon>
        <taxon>Acereae</taxon>
        <taxon>Acer</taxon>
    </lineage>
</organism>
<dbReference type="PANTHER" id="PTHR35101">
    <property type="entry name" value="OS02G0162600 PROTEIN"/>
    <property type="match status" value="1"/>
</dbReference>
<keyword evidence="3" id="KW-1185">Reference proteome</keyword>
<protein>
    <submittedName>
        <fullName evidence="2">Uncharacterized protein</fullName>
    </submittedName>
</protein>
<reference evidence="2 3" key="1">
    <citation type="journal article" date="2022" name="Plant J.">
        <title>Strategies of tolerance reflected in two North American maple genomes.</title>
        <authorList>
            <person name="McEvoy S.L."/>
            <person name="Sezen U.U."/>
            <person name="Trouern-Trend A."/>
            <person name="McMahon S.M."/>
            <person name="Schaberg P.G."/>
            <person name="Yang J."/>
            <person name="Wegrzyn J.L."/>
            <person name="Swenson N.G."/>
        </authorList>
    </citation>
    <scope>NUCLEOTIDE SEQUENCE [LARGE SCALE GENOMIC DNA]</scope>
    <source>
        <strain evidence="2">91603</strain>
    </source>
</reference>
<dbReference type="AlphaFoldDB" id="A0AAD5P3V3"/>
<dbReference type="EMBL" id="JAJSOW010000002">
    <property type="protein sequence ID" value="KAI9197807.1"/>
    <property type="molecule type" value="Genomic_DNA"/>
</dbReference>
<dbReference type="PANTHER" id="PTHR35101:SF12">
    <property type="entry name" value="OS02G0162600 PROTEIN"/>
    <property type="match status" value="1"/>
</dbReference>
<feature type="region of interest" description="Disordered" evidence="1">
    <location>
        <begin position="262"/>
        <end position="308"/>
    </location>
</feature>
<accession>A0AAD5P3V3</accession>
<evidence type="ECO:0000313" key="3">
    <source>
        <dbReference type="Proteomes" id="UP001064489"/>
    </source>
</evidence>
<dbReference type="Proteomes" id="UP001064489">
    <property type="component" value="Chromosome 13"/>
</dbReference>
<sequence length="338" mass="37224">MANSRITRFVMEVAPPQFVSVMRHRTAKMLDTISEEEKDVVGASSDSLASSSKRFSTACASVSSAASKSASSSVTAADSNKEWSHRHQRLSVGLGRAKIFGCGVAVETTDRTNGGAGMIRITENNMEYGYEYDHTKQLLEFGLSQFRIGEVRSSPKFPGKVNNDGNKVLGKGKGCWTQKSRPKPRQPICNSAVKIGKYVGLVSKATTDTSSCEEDFRGGANLYVNKFKGECSRVENRLVDYLENGFQDIRLVRNKKSTYHKVRMDGGANDQTKGEPNEGSPNKMGFQGESQSSLEEGEAHSPIHHYDVVIKNQSNGQKVLYKQVEKDKSLDLFVDLRS</sequence>
<evidence type="ECO:0000256" key="1">
    <source>
        <dbReference type="SAM" id="MobiDB-lite"/>
    </source>
</evidence>
<name>A0AAD5P3V3_ACENE</name>